<protein>
    <submittedName>
        <fullName evidence="2">Uncharacterized protein</fullName>
    </submittedName>
</protein>
<dbReference type="EMBL" id="LHUQ01000019">
    <property type="protein sequence ID" value="KON63842.1"/>
    <property type="molecule type" value="Genomic_DNA"/>
</dbReference>
<dbReference type="AlphaFoldDB" id="A0A0M0EEZ5"/>
<sequence length="129" mass="13681">MFMPEHKSQPGAPPSGHETRDVSFRAVMIGGLAIGLAVGGLVVAADMLFPQKSLDRLLKPPFPVIAEPRLQSDPVADMAAFAAREKNALNSFGWTDTDRGIGHIPIDQAMQEIAREGIPGWPADAGAVP</sequence>
<evidence type="ECO:0000313" key="3">
    <source>
        <dbReference type="Proteomes" id="UP000037566"/>
    </source>
</evidence>
<keyword evidence="1" id="KW-0812">Transmembrane</keyword>
<evidence type="ECO:0000313" key="2">
    <source>
        <dbReference type="EMBL" id="KON63842.1"/>
    </source>
</evidence>
<feature type="transmembrane region" description="Helical" evidence="1">
    <location>
        <begin position="26"/>
        <end position="49"/>
    </location>
</feature>
<proteinExistence type="predicted"/>
<keyword evidence="1" id="KW-0472">Membrane</keyword>
<gene>
    <name evidence="2" type="ORF">KOEU_26510</name>
</gene>
<evidence type="ECO:0000256" key="1">
    <source>
        <dbReference type="SAM" id="Phobius"/>
    </source>
</evidence>
<accession>A0A0M0EEZ5</accession>
<organism evidence="2 3">
    <name type="scientific">Komagataeibacter europaeus</name>
    <name type="common">Gluconacetobacter europaeus</name>
    <dbReference type="NCBI Taxonomy" id="33995"/>
    <lineage>
        <taxon>Bacteria</taxon>
        <taxon>Pseudomonadati</taxon>
        <taxon>Pseudomonadota</taxon>
        <taxon>Alphaproteobacteria</taxon>
        <taxon>Acetobacterales</taxon>
        <taxon>Acetobacteraceae</taxon>
        <taxon>Komagataeibacter</taxon>
    </lineage>
</organism>
<keyword evidence="1" id="KW-1133">Transmembrane helix</keyword>
<dbReference type="STRING" id="33995.KOEU_26510"/>
<dbReference type="PATRIC" id="fig|33995.3.peg.2942"/>
<name>A0A0M0EEZ5_KOMEU</name>
<comment type="caution">
    <text evidence="2">The sequence shown here is derived from an EMBL/GenBank/DDBJ whole genome shotgun (WGS) entry which is preliminary data.</text>
</comment>
<reference evidence="2" key="1">
    <citation type="submission" date="2015-08" db="EMBL/GenBank/DDBJ databases">
        <title>Draft genome sequence of Komagataeibacter europaeus CECT 8546 a cellulose producer strain from vinegar produced by the traditional method.</title>
        <authorList>
            <person name="Poehlein A."/>
            <person name="Valera M.J."/>
            <person name="Haack F.S."/>
            <person name="Mas A."/>
            <person name="Daniel R."/>
            <person name="Streit W.R."/>
            <person name="Mateo E."/>
        </authorList>
    </citation>
    <scope>NUCLEOTIDE SEQUENCE [LARGE SCALE GENOMIC DNA]</scope>
    <source>
        <strain evidence="2">CECT 8546</strain>
    </source>
</reference>
<keyword evidence="3" id="KW-1185">Reference proteome</keyword>
<dbReference type="Proteomes" id="UP000037566">
    <property type="component" value="Unassembled WGS sequence"/>
</dbReference>